<dbReference type="Proteomes" id="UP000007485">
    <property type="component" value="Chromosome"/>
</dbReference>
<proteinExistence type="predicted"/>
<evidence type="ECO:0000256" key="1">
    <source>
        <dbReference type="SAM" id="Phobius"/>
    </source>
</evidence>
<dbReference type="STRING" id="985053.VMUT_0686"/>
<dbReference type="eggNOG" id="arCOG12770">
    <property type="taxonomic scope" value="Archaea"/>
</dbReference>
<sequence length="267" mass="30375">MHSLILIALIIELLVLINTQSIEASTQLNYLYSGNYEPIAWPILNVTLTVNKSLTNGIVIIVSPSTESINKAFTGLLILPNNTSYVITGFLGSSLIYIISIERMPNQSVINNQYSQYYETNGRGNIKKNLGNAADNLTTSSSMGNLTKAGGKGESRKYEAPWNLNYPLIVIIVTIIMISVSLATMYMRRSMKYPDCLEYGIMKIMQKMRIREPGITHRELGNYIIDRVNERQTVEEMVRLFEEGMYGNREVNCRRFMTLVRRILKRI</sequence>
<keyword evidence="3" id="KW-1185">Reference proteome</keyword>
<evidence type="ECO:0000313" key="3">
    <source>
        <dbReference type="Proteomes" id="UP000007485"/>
    </source>
</evidence>
<evidence type="ECO:0008006" key="4">
    <source>
        <dbReference type="Google" id="ProtNLM"/>
    </source>
</evidence>
<reference evidence="2 3" key="1">
    <citation type="journal article" date="2011" name="J. Bacteriol.">
        <title>Complete genome sequence of 'Vulcanisaeta moutnovskia' strain 768-28, a novel member of the hyperthermophilic crenarchaeal genus vulcanisaeta.</title>
        <authorList>
            <person name="Gumerov V.M."/>
            <person name="Mardanov A.V."/>
            <person name="Beletsky A.V."/>
            <person name="Prokofeva M.I."/>
            <person name="Bonch-Osmolovskaya E.A."/>
            <person name="Ravin N.V."/>
            <person name="Skryabin K.G."/>
        </authorList>
    </citation>
    <scope>NUCLEOTIDE SEQUENCE [LARGE SCALE GENOMIC DNA]</scope>
    <source>
        <strain evidence="2 3">768-28</strain>
    </source>
</reference>
<gene>
    <name evidence="2" type="ordered locus">VMUT_0686</name>
</gene>
<dbReference type="HOGENOM" id="CLU_914064_0_0_2"/>
<name>F0QVP4_VULM7</name>
<protein>
    <recommendedName>
        <fullName evidence="4">DUF4129 domain-containing protein</fullName>
    </recommendedName>
</protein>
<evidence type="ECO:0000313" key="2">
    <source>
        <dbReference type="EMBL" id="ADY00897.1"/>
    </source>
</evidence>
<organism evidence="2 3">
    <name type="scientific">Vulcanisaeta moutnovskia (strain 768-28)</name>
    <dbReference type="NCBI Taxonomy" id="985053"/>
    <lineage>
        <taxon>Archaea</taxon>
        <taxon>Thermoproteota</taxon>
        <taxon>Thermoprotei</taxon>
        <taxon>Thermoproteales</taxon>
        <taxon>Thermoproteaceae</taxon>
        <taxon>Vulcanisaeta</taxon>
    </lineage>
</organism>
<keyword evidence="1" id="KW-1133">Transmembrane helix</keyword>
<keyword evidence="1" id="KW-0472">Membrane</keyword>
<dbReference type="AlphaFoldDB" id="F0QVP4"/>
<dbReference type="KEGG" id="vmo:VMUT_0686"/>
<feature type="transmembrane region" description="Helical" evidence="1">
    <location>
        <begin position="166"/>
        <end position="187"/>
    </location>
</feature>
<keyword evidence="1" id="KW-0812">Transmembrane</keyword>
<accession>F0QVP4</accession>
<dbReference type="EMBL" id="CP002529">
    <property type="protein sequence ID" value="ADY00897.1"/>
    <property type="molecule type" value="Genomic_DNA"/>
</dbReference>